<sequence length="138" mass="15747">MNKLSLPEMISSTLLFGLGVFSLWRGLFFAIRQETVLNDSDFYKALHQVMPIWVWGILMAISSLFLIYSSWLIPKRNQLFHWTLLIGGTMCSFMYLLMTSASLFNAINWLTPMQFATLSAICGVVAFFGGAEIYARRK</sequence>
<keyword evidence="1" id="KW-1133">Transmembrane helix</keyword>
<name>A0AAW5LTN5_MAMSC</name>
<feature type="transmembrane region" description="Helical" evidence="1">
    <location>
        <begin position="12"/>
        <end position="32"/>
    </location>
</feature>
<evidence type="ECO:0000256" key="1">
    <source>
        <dbReference type="SAM" id="Phobius"/>
    </source>
</evidence>
<keyword evidence="1" id="KW-0472">Membrane</keyword>
<organism evidence="2 3">
    <name type="scientific">Mammaliicoccus sciuri</name>
    <name type="common">Staphylococcus sciuri</name>
    <dbReference type="NCBI Taxonomy" id="1296"/>
    <lineage>
        <taxon>Bacteria</taxon>
        <taxon>Bacillati</taxon>
        <taxon>Bacillota</taxon>
        <taxon>Bacilli</taxon>
        <taxon>Bacillales</taxon>
        <taxon>Staphylococcaceae</taxon>
        <taxon>Mammaliicoccus</taxon>
    </lineage>
</organism>
<evidence type="ECO:0000313" key="3">
    <source>
        <dbReference type="Proteomes" id="UP001204068"/>
    </source>
</evidence>
<proteinExistence type="predicted"/>
<reference evidence="2" key="1">
    <citation type="submission" date="2022-07" db="EMBL/GenBank/DDBJ databases">
        <title>Bacterial species isolated from the porcine tonsil microbiota.</title>
        <authorList>
            <person name="Oliveira I.M.F."/>
        </authorList>
    </citation>
    <scope>NUCLEOTIDE SEQUENCE</scope>
    <source>
        <strain evidence="2">8QC2O2</strain>
    </source>
</reference>
<feature type="transmembrane region" description="Helical" evidence="1">
    <location>
        <begin position="52"/>
        <end position="72"/>
    </location>
</feature>
<gene>
    <name evidence="2" type="ORF">NQ032_15515</name>
</gene>
<dbReference type="Proteomes" id="UP001204068">
    <property type="component" value="Unassembled WGS sequence"/>
</dbReference>
<feature type="transmembrane region" description="Helical" evidence="1">
    <location>
        <begin position="113"/>
        <end position="135"/>
    </location>
</feature>
<accession>A0AAW5LTN5</accession>
<comment type="caution">
    <text evidence="2">The sequence shown here is derived from an EMBL/GenBank/DDBJ whole genome shotgun (WGS) entry which is preliminary data.</text>
</comment>
<feature type="transmembrane region" description="Helical" evidence="1">
    <location>
        <begin position="84"/>
        <end position="107"/>
    </location>
</feature>
<protein>
    <submittedName>
        <fullName evidence="2">Uncharacterized protein</fullName>
    </submittedName>
</protein>
<dbReference type="EMBL" id="JANILD010000010">
    <property type="protein sequence ID" value="MCQ9305018.1"/>
    <property type="molecule type" value="Genomic_DNA"/>
</dbReference>
<dbReference type="RefSeq" id="WP_239771865.1">
    <property type="nucleotide sequence ID" value="NZ_JANILD010000010.1"/>
</dbReference>
<keyword evidence="1" id="KW-0812">Transmembrane</keyword>
<evidence type="ECO:0000313" key="2">
    <source>
        <dbReference type="EMBL" id="MCQ9305018.1"/>
    </source>
</evidence>
<dbReference type="AlphaFoldDB" id="A0AAW5LTN5"/>